<keyword evidence="13 16" id="KW-0131">Cell cycle</keyword>
<keyword evidence="10 16" id="KW-0133">Cell shape</keyword>
<keyword evidence="9 16" id="KW-0521">NADP</keyword>
<dbReference type="InterPro" id="IPR036635">
    <property type="entry name" value="MurB_C_sf"/>
</dbReference>
<keyword evidence="11 16" id="KW-0573">Peptidoglycan synthesis</keyword>
<dbReference type="Gene3D" id="3.90.78.10">
    <property type="entry name" value="UDP-N-acetylenolpyruvoylglucosamine reductase, C-terminal domain"/>
    <property type="match status" value="1"/>
</dbReference>
<dbReference type="Pfam" id="PF01565">
    <property type="entry name" value="FAD_binding_4"/>
    <property type="match status" value="1"/>
</dbReference>
<keyword evidence="5 16" id="KW-0963">Cytoplasm</keyword>
<accession>A0A1G2T5P7</accession>
<comment type="subcellular location">
    <subcellularLocation>
        <location evidence="3 16">Cytoplasm</location>
    </subcellularLocation>
</comment>
<protein>
    <recommendedName>
        <fullName evidence="16">UDP-N-acetylenolpyruvoylglucosamine reductase</fullName>
        <ecNumber evidence="16">1.3.1.98</ecNumber>
    </recommendedName>
    <alternativeName>
        <fullName evidence="16">UDP-N-acetylmuramate dehydrogenase</fullName>
    </alternativeName>
</protein>
<dbReference type="SUPFAM" id="SSF56194">
    <property type="entry name" value="Uridine diphospho-N-Acetylenolpyruvylglucosamine reductase, MurB, C-terminal domain"/>
    <property type="match status" value="1"/>
</dbReference>
<dbReference type="NCBIfam" id="TIGR00179">
    <property type="entry name" value="murB"/>
    <property type="match status" value="1"/>
</dbReference>
<dbReference type="InterPro" id="IPR016166">
    <property type="entry name" value="FAD-bd_PCMH"/>
</dbReference>
<dbReference type="GO" id="GO:0008360">
    <property type="term" value="P:regulation of cell shape"/>
    <property type="evidence" value="ECO:0007669"/>
    <property type="project" value="UniProtKB-KW"/>
</dbReference>
<evidence type="ECO:0000256" key="16">
    <source>
        <dbReference type="HAMAP-Rule" id="MF_00037"/>
    </source>
</evidence>
<dbReference type="EC" id="1.3.1.98" evidence="16"/>
<evidence type="ECO:0000256" key="15">
    <source>
        <dbReference type="ARBA" id="ARBA00048914"/>
    </source>
</evidence>
<evidence type="ECO:0000256" key="9">
    <source>
        <dbReference type="ARBA" id="ARBA00022857"/>
    </source>
</evidence>
<comment type="pathway">
    <text evidence="4 16">Cell wall biogenesis; peptidoglycan biosynthesis.</text>
</comment>
<feature type="domain" description="FAD-binding PCMH-type" evidence="17">
    <location>
        <begin position="26"/>
        <end position="199"/>
    </location>
</feature>
<dbReference type="GO" id="GO:0008762">
    <property type="term" value="F:UDP-N-acetylmuramate dehydrogenase activity"/>
    <property type="evidence" value="ECO:0007669"/>
    <property type="project" value="UniProtKB-UniRule"/>
</dbReference>
<comment type="caution">
    <text evidence="18">The sequence shown here is derived from an EMBL/GenBank/DDBJ whole genome shotgun (WGS) entry which is preliminary data.</text>
</comment>
<feature type="active site" description="Proton donor" evidence="16">
    <location>
        <position position="256"/>
    </location>
</feature>
<dbReference type="InterPro" id="IPR006094">
    <property type="entry name" value="Oxid_FAD_bind_N"/>
</dbReference>
<dbReference type="EMBL" id="MHVJ01000001">
    <property type="protein sequence ID" value="OHA92472.1"/>
    <property type="molecule type" value="Genomic_DNA"/>
</dbReference>
<dbReference type="GO" id="GO:0051301">
    <property type="term" value="P:cell division"/>
    <property type="evidence" value="ECO:0007669"/>
    <property type="project" value="UniProtKB-KW"/>
</dbReference>
<keyword evidence="7 16" id="KW-0285">Flavoprotein</keyword>
<comment type="function">
    <text evidence="2 16">Cell wall formation.</text>
</comment>
<dbReference type="Proteomes" id="UP000178612">
    <property type="component" value="Unassembled WGS sequence"/>
</dbReference>
<keyword evidence="12 16" id="KW-0560">Oxidoreductase</keyword>
<evidence type="ECO:0000256" key="7">
    <source>
        <dbReference type="ARBA" id="ARBA00022630"/>
    </source>
</evidence>
<dbReference type="AlphaFoldDB" id="A0A1G2T5P7"/>
<evidence type="ECO:0000256" key="4">
    <source>
        <dbReference type="ARBA" id="ARBA00004752"/>
    </source>
</evidence>
<evidence type="ECO:0000256" key="10">
    <source>
        <dbReference type="ARBA" id="ARBA00022960"/>
    </source>
</evidence>
<dbReference type="InterPro" id="IPR003170">
    <property type="entry name" value="MurB"/>
</dbReference>
<evidence type="ECO:0000256" key="6">
    <source>
        <dbReference type="ARBA" id="ARBA00022618"/>
    </source>
</evidence>
<keyword evidence="8 16" id="KW-0274">FAD</keyword>
<dbReference type="HAMAP" id="MF_00037">
    <property type="entry name" value="MurB"/>
    <property type="match status" value="1"/>
</dbReference>
<evidence type="ECO:0000256" key="11">
    <source>
        <dbReference type="ARBA" id="ARBA00022984"/>
    </source>
</evidence>
<dbReference type="PROSITE" id="PS51387">
    <property type="entry name" value="FAD_PCMH"/>
    <property type="match status" value="1"/>
</dbReference>
<dbReference type="PANTHER" id="PTHR21071">
    <property type="entry name" value="UDP-N-ACETYLENOLPYRUVOYLGLUCOSAMINE REDUCTASE"/>
    <property type="match status" value="1"/>
</dbReference>
<evidence type="ECO:0000313" key="18">
    <source>
        <dbReference type="EMBL" id="OHA92472.1"/>
    </source>
</evidence>
<evidence type="ECO:0000256" key="2">
    <source>
        <dbReference type="ARBA" id="ARBA00003921"/>
    </source>
</evidence>
<sequence>MKSEKSDFRNLQLKSDFMLAPFTTLGVGGKARFFTEAQSVEETEEALAFAQANSLGMFVLGGGSNILVADNGFDGLVLAVRIKGIRVENENDGVVVKAGAGEVWDDFIVWSIEKKLSGLECMSGVPGTVGGAVVANLGCYGAQVSDTFVSAEVIDTKGASDKVQVISKEDCSFSYHDSMFGRASGRYVVVRATFKLSTDVSVVPAYRDNRFDMAGLSRELGHTPTQTEIRESVLNMREEKGSLIMEGRKSFKCAGSFFHMPFVSGEKYEEIAKLARKLDAEKEERLRPWAWQQPDGLYKLAPGFLLEYTKFKKGYVQGGAGISPLHTLSIINVGNARASEIAELARNMQNAVEKIFGIKLKLEVEYVGDVENKK</sequence>
<keyword evidence="6 16" id="KW-0132">Cell division</keyword>
<evidence type="ECO:0000259" key="17">
    <source>
        <dbReference type="PROSITE" id="PS51387"/>
    </source>
</evidence>
<comment type="similarity">
    <text evidence="16">Belongs to the MurB family.</text>
</comment>
<dbReference type="Gene3D" id="3.30.465.10">
    <property type="match status" value="1"/>
</dbReference>
<evidence type="ECO:0000256" key="8">
    <source>
        <dbReference type="ARBA" id="ARBA00022827"/>
    </source>
</evidence>
<dbReference type="GO" id="GO:0071555">
    <property type="term" value="P:cell wall organization"/>
    <property type="evidence" value="ECO:0007669"/>
    <property type="project" value="UniProtKB-KW"/>
</dbReference>
<dbReference type="GO" id="GO:0005829">
    <property type="term" value="C:cytosol"/>
    <property type="evidence" value="ECO:0007669"/>
    <property type="project" value="TreeGrafter"/>
</dbReference>
<dbReference type="NCBIfam" id="NF010478">
    <property type="entry name" value="PRK13903.1"/>
    <property type="match status" value="1"/>
</dbReference>
<evidence type="ECO:0000256" key="1">
    <source>
        <dbReference type="ARBA" id="ARBA00001974"/>
    </source>
</evidence>
<dbReference type="InterPro" id="IPR016169">
    <property type="entry name" value="FAD-bd_PCMH_sub2"/>
</dbReference>
<gene>
    <name evidence="16" type="primary">murB</name>
    <name evidence="18" type="ORF">A2758_01180</name>
</gene>
<dbReference type="InterPro" id="IPR016167">
    <property type="entry name" value="FAD-bd_PCMH_sub1"/>
</dbReference>
<evidence type="ECO:0000313" key="19">
    <source>
        <dbReference type="Proteomes" id="UP000178612"/>
    </source>
</evidence>
<dbReference type="GO" id="GO:0009252">
    <property type="term" value="P:peptidoglycan biosynthetic process"/>
    <property type="evidence" value="ECO:0007669"/>
    <property type="project" value="UniProtKB-UniRule"/>
</dbReference>
<dbReference type="PANTHER" id="PTHR21071:SF4">
    <property type="entry name" value="UDP-N-ACETYLENOLPYRUVOYLGLUCOSAMINE REDUCTASE"/>
    <property type="match status" value="1"/>
</dbReference>
<feature type="active site" evidence="16">
    <location>
        <position position="363"/>
    </location>
</feature>
<comment type="catalytic activity">
    <reaction evidence="15 16">
        <text>UDP-N-acetyl-alpha-D-muramate + NADP(+) = UDP-N-acetyl-3-O-(1-carboxyvinyl)-alpha-D-glucosamine + NADPH + H(+)</text>
        <dbReference type="Rhea" id="RHEA:12248"/>
        <dbReference type="ChEBI" id="CHEBI:15378"/>
        <dbReference type="ChEBI" id="CHEBI:57783"/>
        <dbReference type="ChEBI" id="CHEBI:58349"/>
        <dbReference type="ChEBI" id="CHEBI:68483"/>
        <dbReference type="ChEBI" id="CHEBI:70757"/>
        <dbReference type="EC" id="1.3.1.98"/>
    </reaction>
</comment>
<evidence type="ECO:0000256" key="12">
    <source>
        <dbReference type="ARBA" id="ARBA00023002"/>
    </source>
</evidence>
<dbReference type="UniPathway" id="UPA00219"/>
<evidence type="ECO:0000256" key="5">
    <source>
        <dbReference type="ARBA" id="ARBA00022490"/>
    </source>
</evidence>
<evidence type="ECO:0000256" key="13">
    <source>
        <dbReference type="ARBA" id="ARBA00023306"/>
    </source>
</evidence>
<organism evidence="18 19">
    <name type="scientific">Candidatus Zambryskibacteria bacterium RIFCSPHIGHO2_01_FULL_49_18</name>
    <dbReference type="NCBI Taxonomy" id="1802740"/>
    <lineage>
        <taxon>Bacteria</taxon>
        <taxon>Candidatus Zambryskiibacteriota</taxon>
    </lineage>
</organism>
<reference evidence="18 19" key="1">
    <citation type="journal article" date="2016" name="Nat. Commun.">
        <title>Thousands of microbial genomes shed light on interconnected biogeochemical processes in an aquifer system.</title>
        <authorList>
            <person name="Anantharaman K."/>
            <person name="Brown C.T."/>
            <person name="Hug L.A."/>
            <person name="Sharon I."/>
            <person name="Castelle C.J."/>
            <person name="Probst A.J."/>
            <person name="Thomas B.C."/>
            <person name="Singh A."/>
            <person name="Wilkins M.J."/>
            <person name="Karaoz U."/>
            <person name="Brodie E.L."/>
            <person name="Williams K.H."/>
            <person name="Hubbard S.S."/>
            <person name="Banfield J.F."/>
        </authorList>
    </citation>
    <scope>NUCLEOTIDE SEQUENCE [LARGE SCALE GENOMIC DNA]</scope>
</reference>
<dbReference type="InterPro" id="IPR011601">
    <property type="entry name" value="MurB_C"/>
</dbReference>
<dbReference type="InterPro" id="IPR036318">
    <property type="entry name" value="FAD-bd_PCMH-like_sf"/>
</dbReference>
<name>A0A1G2T5P7_9BACT</name>
<dbReference type="GO" id="GO:0071949">
    <property type="term" value="F:FAD binding"/>
    <property type="evidence" value="ECO:0007669"/>
    <property type="project" value="InterPro"/>
</dbReference>
<evidence type="ECO:0000256" key="3">
    <source>
        <dbReference type="ARBA" id="ARBA00004496"/>
    </source>
</evidence>
<dbReference type="Gene3D" id="3.30.43.10">
    <property type="entry name" value="Uridine Diphospho-n-acetylenolpyruvylglucosamine Reductase, domain 2"/>
    <property type="match status" value="1"/>
</dbReference>
<dbReference type="Pfam" id="PF02873">
    <property type="entry name" value="MurB_C"/>
    <property type="match status" value="1"/>
</dbReference>
<dbReference type="SUPFAM" id="SSF56176">
    <property type="entry name" value="FAD-binding/transporter-associated domain-like"/>
    <property type="match status" value="1"/>
</dbReference>
<comment type="cofactor">
    <cofactor evidence="1 16">
        <name>FAD</name>
        <dbReference type="ChEBI" id="CHEBI:57692"/>
    </cofactor>
</comment>
<proteinExistence type="inferred from homology"/>
<evidence type="ECO:0000256" key="14">
    <source>
        <dbReference type="ARBA" id="ARBA00023316"/>
    </source>
</evidence>
<keyword evidence="14 16" id="KW-0961">Cell wall biogenesis/degradation</keyword>
<comment type="caution">
    <text evidence="16">Lacks conserved residue(s) required for the propagation of feature annotation.</text>
</comment>